<name>A0A382FJ59_9ZZZZ</name>
<accession>A0A382FJ59</accession>
<organism evidence="2">
    <name type="scientific">marine metagenome</name>
    <dbReference type="NCBI Taxonomy" id="408172"/>
    <lineage>
        <taxon>unclassified sequences</taxon>
        <taxon>metagenomes</taxon>
        <taxon>ecological metagenomes</taxon>
    </lineage>
</organism>
<protein>
    <submittedName>
        <fullName evidence="2">Uncharacterized protein</fullName>
    </submittedName>
</protein>
<proteinExistence type="predicted"/>
<feature type="region of interest" description="Disordered" evidence="1">
    <location>
        <begin position="123"/>
        <end position="152"/>
    </location>
</feature>
<reference evidence="2" key="1">
    <citation type="submission" date="2018-05" db="EMBL/GenBank/DDBJ databases">
        <authorList>
            <person name="Lanie J.A."/>
            <person name="Ng W.-L."/>
            <person name="Kazmierczak K.M."/>
            <person name="Andrzejewski T.M."/>
            <person name="Davidsen T.M."/>
            <person name="Wayne K.J."/>
            <person name="Tettelin H."/>
            <person name="Glass J.I."/>
            <person name="Rusch D."/>
            <person name="Podicherti R."/>
            <person name="Tsui H.-C.T."/>
            <person name="Winkler M.E."/>
        </authorList>
    </citation>
    <scope>NUCLEOTIDE SEQUENCE</scope>
</reference>
<gene>
    <name evidence="2" type="ORF">METZ01_LOCUS215516</name>
</gene>
<evidence type="ECO:0000256" key="1">
    <source>
        <dbReference type="SAM" id="MobiDB-lite"/>
    </source>
</evidence>
<sequence length="152" mass="16995">MLVARGFAPTTTPPIACVPRHRDKTRCCRDCSLSKTHVELEECTEEQCIMMIREILQVENSFQLVLVSEEGDTQISLTWNDLDEKRVEEEYCEGCKTKELRESVGGLVERLIKAGNAADVGGLSKTKMHNSNLPPCAKSRNQKECGLNPTRA</sequence>
<dbReference type="EMBL" id="UINC01050100">
    <property type="protein sequence ID" value="SVB62662.1"/>
    <property type="molecule type" value="Genomic_DNA"/>
</dbReference>
<evidence type="ECO:0000313" key="2">
    <source>
        <dbReference type="EMBL" id="SVB62662.1"/>
    </source>
</evidence>
<dbReference type="AlphaFoldDB" id="A0A382FJ59"/>